<gene>
    <name evidence="2" type="ORF">ACFSJE_18210</name>
</gene>
<keyword evidence="3" id="KW-1185">Reference proteome</keyword>
<protein>
    <recommendedName>
        <fullName evidence="4">DUF5801 domain-containing protein</fullName>
    </recommendedName>
</protein>
<evidence type="ECO:0000256" key="1">
    <source>
        <dbReference type="SAM" id="MobiDB-lite"/>
    </source>
</evidence>
<dbReference type="EMBL" id="JBHUHU010000006">
    <property type="protein sequence ID" value="MFD2101730.1"/>
    <property type="molecule type" value="Genomic_DNA"/>
</dbReference>
<feature type="non-terminal residue" evidence="2">
    <location>
        <position position="1"/>
    </location>
</feature>
<sequence>IGLSGTSITVTDLGGTLSQDLDGTFATDAELAALDTDDADADPTNEYNTAFAVTGGNLRITDGGGNLDVPLSSISTDDQDASEVNSDTPIDVDGDGTTEATVEDVIQDIAPITSKAARIFYPPSIAIDASTNGTGRTVDLYAQYVAQYGSPTVASAGAPAALPTYGATELYYYVTYADPAVFDNMSINASGVLTYDIVGQPADYNALINVVFVVK</sequence>
<proteinExistence type="predicted"/>
<dbReference type="Proteomes" id="UP001597342">
    <property type="component" value="Unassembled WGS sequence"/>
</dbReference>
<evidence type="ECO:0000313" key="3">
    <source>
        <dbReference type="Proteomes" id="UP001597342"/>
    </source>
</evidence>
<name>A0ABW4Y1Z0_9FLAO</name>
<accession>A0ABW4Y1Z0</accession>
<reference evidence="3" key="1">
    <citation type="journal article" date="2019" name="Int. J. Syst. Evol. Microbiol.">
        <title>The Global Catalogue of Microorganisms (GCM) 10K type strain sequencing project: providing services to taxonomists for standard genome sequencing and annotation.</title>
        <authorList>
            <consortium name="The Broad Institute Genomics Platform"/>
            <consortium name="The Broad Institute Genome Sequencing Center for Infectious Disease"/>
            <person name="Wu L."/>
            <person name="Ma J."/>
        </authorList>
    </citation>
    <scope>NUCLEOTIDE SEQUENCE [LARGE SCALE GENOMIC DNA]</scope>
    <source>
        <strain evidence="3">JCM 3389</strain>
    </source>
</reference>
<feature type="compositionally biased region" description="Polar residues" evidence="1">
    <location>
        <begin position="74"/>
        <end position="88"/>
    </location>
</feature>
<feature type="region of interest" description="Disordered" evidence="1">
    <location>
        <begin position="74"/>
        <end position="96"/>
    </location>
</feature>
<comment type="caution">
    <text evidence="2">The sequence shown here is derived from an EMBL/GenBank/DDBJ whole genome shotgun (WGS) entry which is preliminary data.</text>
</comment>
<evidence type="ECO:0008006" key="4">
    <source>
        <dbReference type="Google" id="ProtNLM"/>
    </source>
</evidence>
<organism evidence="2 3">
    <name type="scientific">Flagellimonas iocasae</name>
    <dbReference type="NCBI Taxonomy" id="2055905"/>
    <lineage>
        <taxon>Bacteria</taxon>
        <taxon>Pseudomonadati</taxon>
        <taxon>Bacteroidota</taxon>
        <taxon>Flavobacteriia</taxon>
        <taxon>Flavobacteriales</taxon>
        <taxon>Flavobacteriaceae</taxon>
        <taxon>Flagellimonas</taxon>
    </lineage>
</organism>
<evidence type="ECO:0000313" key="2">
    <source>
        <dbReference type="EMBL" id="MFD2101730.1"/>
    </source>
</evidence>
<dbReference type="RefSeq" id="WP_379832312.1">
    <property type="nucleotide sequence ID" value="NZ_JBHUHU010000006.1"/>
</dbReference>